<accession>A0A0H1RAK9</accession>
<dbReference type="EMBL" id="LCYG01000132">
    <property type="protein sequence ID" value="KLK89627.1"/>
    <property type="molecule type" value="Genomic_DNA"/>
</dbReference>
<dbReference type="OrthoDB" id="8019819at2"/>
<keyword evidence="2" id="KW-1185">Reference proteome</keyword>
<name>A0A0H1RAK9_9HYPH</name>
<protein>
    <submittedName>
        <fullName evidence="1">Uncharacterized protein</fullName>
    </submittedName>
</protein>
<dbReference type="RefSeq" id="WP_047192761.1">
    <property type="nucleotide sequence ID" value="NZ_LCYG01000132.1"/>
</dbReference>
<comment type="caution">
    <text evidence="1">The sequence shown here is derived from an EMBL/GenBank/DDBJ whole genome shotgun (WGS) entry which is preliminary data.</text>
</comment>
<organism evidence="1 2">
    <name type="scientific">Microvirga vignae</name>
    <dbReference type="NCBI Taxonomy" id="1225564"/>
    <lineage>
        <taxon>Bacteria</taxon>
        <taxon>Pseudomonadati</taxon>
        <taxon>Pseudomonadota</taxon>
        <taxon>Alphaproteobacteria</taxon>
        <taxon>Hyphomicrobiales</taxon>
        <taxon>Methylobacteriaceae</taxon>
        <taxon>Microvirga</taxon>
    </lineage>
</organism>
<evidence type="ECO:0000313" key="1">
    <source>
        <dbReference type="EMBL" id="KLK89627.1"/>
    </source>
</evidence>
<evidence type="ECO:0000313" key="2">
    <source>
        <dbReference type="Proteomes" id="UP000035489"/>
    </source>
</evidence>
<dbReference type="AlphaFoldDB" id="A0A0H1RAK9"/>
<dbReference type="PATRIC" id="fig|1225564.3.peg.839"/>
<dbReference type="Proteomes" id="UP000035489">
    <property type="component" value="Unassembled WGS sequence"/>
</dbReference>
<sequence>MVEPEPSLVILWDTLKLSAEPLRARSDILVVAQVMVRDRGQKGADQYRINFEINRQHGLVSQDTELLVSGAGGDGPLWRYSGRRDVVVAIKDRFLKTQLYSHVAGQLGWIRNPSVELIHAPLDP</sequence>
<gene>
    <name evidence="1" type="ORF">AA309_30345</name>
</gene>
<proteinExistence type="predicted"/>
<reference evidence="1 2" key="1">
    <citation type="submission" date="2015-05" db="EMBL/GenBank/DDBJ databases">
        <title>Draft genome sequence of Microvirga vignae strain BR3299, a novel nitrogen fixing bacteria isolated from Brazil semi-aired region.</title>
        <authorList>
            <person name="Zilli J.E."/>
            <person name="Passos S.R."/>
            <person name="Leite J."/>
            <person name="Baldani J.I."/>
            <person name="Xavier G.R."/>
            <person name="Rumjaneck N.G."/>
            <person name="Simoes-Araujo J.L."/>
        </authorList>
    </citation>
    <scope>NUCLEOTIDE SEQUENCE [LARGE SCALE GENOMIC DNA]</scope>
    <source>
        <strain evidence="1 2">BR3299</strain>
    </source>
</reference>